<evidence type="ECO:0000256" key="1">
    <source>
        <dbReference type="SAM" id="Phobius"/>
    </source>
</evidence>
<sequence>MDSTTAFVMALVALTLSLVNTLVSVIIFRKAAGRVVVQMNTSLLNPGRSLLSNDKGTWGLDTHTYDENGVELAKIVIENPGRTAATLTMVELRIEGSKDPDLAMAVRPIEVRHIGGVSSVPNFNYRLEPFDQVVYLVDFWSVVSYVFNEEPELRQINVCASVKVAGQNNRYDSKKHGYWTIRREWASLRGPYMRRTARSVILAELVNVFDNPGHNPYLTDLSVKLENQLSHASSPADITEALQQIALLGGEYRGILGDVNVWALIRFGWDVKHRLQTLGQQVIWPRATELSDENTADPRT</sequence>
<organism evidence="2 3">
    <name type="scientific">Arthrobacter gyeryongensis</name>
    <dbReference type="NCBI Taxonomy" id="1650592"/>
    <lineage>
        <taxon>Bacteria</taxon>
        <taxon>Bacillati</taxon>
        <taxon>Actinomycetota</taxon>
        <taxon>Actinomycetes</taxon>
        <taxon>Micrococcales</taxon>
        <taxon>Micrococcaceae</taxon>
        <taxon>Arthrobacter</taxon>
    </lineage>
</organism>
<keyword evidence="1" id="KW-0472">Membrane</keyword>
<accession>A0ABP9SVQ2</accession>
<dbReference type="EMBL" id="BAABKK010000038">
    <property type="protein sequence ID" value="GAA5202007.1"/>
    <property type="molecule type" value="Genomic_DNA"/>
</dbReference>
<evidence type="ECO:0000313" key="3">
    <source>
        <dbReference type="Proteomes" id="UP001500200"/>
    </source>
</evidence>
<protein>
    <recommendedName>
        <fullName evidence="4">Band 7 domain-containing protein</fullName>
    </recommendedName>
</protein>
<evidence type="ECO:0008006" key="4">
    <source>
        <dbReference type="Google" id="ProtNLM"/>
    </source>
</evidence>
<gene>
    <name evidence="2" type="ORF">GCM10023346_47780</name>
</gene>
<evidence type="ECO:0000313" key="2">
    <source>
        <dbReference type="EMBL" id="GAA5202007.1"/>
    </source>
</evidence>
<keyword evidence="1" id="KW-1133">Transmembrane helix</keyword>
<comment type="caution">
    <text evidence="2">The sequence shown here is derived from an EMBL/GenBank/DDBJ whole genome shotgun (WGS) entry which is preliminary data.</text>
</comment>
<dbReference type="Proteomes" id="UP001500200">
    <property type="component" value="Unassembled WGS sequence"/>
</dbReference>
<reference evidence="3" key="1">
    <citation type="journal article" date="2019" name="Int. J. Syst. Evol. Microbiol.">
        <title>The Global Catalogue of Microorganisms (GCM) 10K type strain sequencing project: providing services to taxonomists for standard genome sequencing and annotation.</title>
        <authorList>
            <consortium name="The Broad Institute Genomics Platform"/>
            <consortium name="The Broad Institute Genome Sequencing Center for Infectious Disease"/>
            <person name="Wu L."/>
            <person name="Ma J."/>
        </authorList>
    </citation>
    <scope>NUCLEOTIDE SEQUENCE [LARGE SCALE GENOMIC DNA]</scope>
    <source>
        <strain evidence="3">JCM 18514</strain>
    </source>
</reference>
<dbReference type="RefSeq" id="WP_345453592.1">
    <property type="nucleotide sequence ID" value="NZ_BAABKK010000038.1"/>
</dbReference>
<feature type="transmembrane region" description="Helical" evidence="1">
    <location>
        <begin position="6"/>
        <end position="28"/>
    </location>
</feature>
<keyword evidence="1" id="KW-0812">Transmembrane</keyword>
<name>A0ABP9SVQ2_9MICC</name>
<proteinExistence type="predicted"/>
<keyword evidence="3" id="KW-1185">Reference proteome</keyword>